<dbReference type="PROSITE" id="PS50143">
    <property type="entry name" value="BIR_REPEAT_2"/>
    <property type="match status" value="1"/>
</dbReference>
<dbReference type="Gene3D" id="1.10.1170.10">
    <property type="entry name" value="Inhibitor Of Apoptosis Protein (2mihbC-IAP-1), Chain A"/>
    <property type="match status" value="1"/>
</dbReference>
<evidence type="ECO:0000256" key="1">
    <source>
        <dbReference type="SAM" id="MobiDB-lite"/>
    </source>
</evidence>
<sequence>MSDNNQTAHGHLSIIEADNVPSIPYNRQEETMGGRHAFVTSLTEFERPTERHVVSFDTENSLASNGLLVNENGNAYQPDIREGHAELESSPFGSPISSKFEALAISTSANEYRRERHADAVAYPPNSRDYNETFNRNAPATSFTGVEQSRLLQPKRKHCPSQDQNLEVSGGATGEYNSQPRNRFQVNIKHPKYKAYKKRLKSFEGHARSWPHQKPTSAEMAQANFIFRGSDRYHDAVECFLCGKTFRQIQETDVLDKLCDCNLELNRAV</sequence>
<dbReference type="EMBL" id="CP111014">
    <property type="protein sequence ID" value="WAQ99211.1"/>
    <property type="molecule type" value="Genomic_DNA"/>
</dbReference>
<evidence type="ECO:0000313" key="2">
    <source>
        <dbReference type="EMBL" id="WAQ99211.1"/>
    </source>
</evidence>
<accession>A0ABY7DNC8</accession>
<protein>
    <submittedName>
        <fullName evidence="2">Uncharacterized protein</fullName>
    </submittedName>
</protein>
<reference evidence="2" key="1">
    <citation type="submission" date="2022-11" db="EMBL/GenBank/DDBJ databases">
        <title>Centuries of genome instability and evolution in soft-shell clam transmissible cancer (bioRxiv).</title>
        <authorList>
            <person name="Hart S.F.M."/>
            <person name="Yonemitsu M.A."/>
            <person name="Giersch R.M."/>
            <person name="Beal B.F."/>
            <person name="Arriagada G."/>
            <person name="Davis B.W."/>
            <person name="Ostrander E.A."/>
            <person name="Goff S.P."/>
            <person name="Metzger M.J."/>
        </authorList>
    </citation>
    <scope>NUCLEOTIDE SEQUENCE</scope>
    <source>
        <strain evidence="2">MELC-2E11</strain>
        <tissue evidence="2">Siphon/mantle</tissue>
    </source>
</reference>
<dbReference type="Pfam" id="PF00653">
    <property type="entry name" value="BIR"/>
    <property type="match status" value="1"/>
</dbReference>
<organism evidence="2 3">
    <name type="scientific">Mya arenaria</name>
    <name type="common">Soft-shell clam</name>
    <dbReference type="NCBI Taxonomy" id="6604"/>
    <lineage>
        <taxon>Eukaryota</taxon>
        <taxon>Metazoa</taxon>
        <taxon>Spiralia</taxon>
        <taxon>Lophotrochozoa</taxon>
        <taxon>Mollusca</taxon>
        <taxon>Bivalvia</taxon>
        <taxon>Autobranchia</taxon>
        <taxon>Heteroconchia</taxon>
        <taxon>Euheterodonta</taxon>
        <taxon>Imparidentia</taxon>
        <taxon>Neoheterodontei</taxon>
        <taxon>Myida</taxon>
        <taxon>Myoidea</taxon>
        <taxon>Myidae</taxon>
        <taxon>Mya</taxon>
    </lineage>
</organism>
<proteinExistence type="predicted"/>
<dbReference type="SUPFAM" id="SSF57924">
    <property type="entry name" value="Inhibitor of apoptosis (IAP) repeat"/>
    <property type="match status" value="1"/>
</dbReference>
<dbReference type="Proteomes" id="UP001164746">
    <property type="component" value="Chromosome 3"/>
</dbReference>
<keyword evidence="3" id="KW-1185">Reference proteome</keyword>
<name>A0ABY7DNC8_MYAAR</name>
<gene>
    <name evidence="2" type="ORF">MAR_023584</name>
</gene>
<evidence type="ECO:0000313" key="3">
    <source>
        <dbReference type="Proteomes" id="UP001164746"/>
    </source>
</evidence>
<feature type="region of interest" description="Disordered" evidence="1">
    <location>
        <begin position="155"/>
        <end position="179"/>
    </location>
</feature>
<dbReference type="InterPro" id="IPR001370">
    <property type="entry name" value="BIR_rpt"/>
</dbReference>